<evidence type="ECO:0000256" key="2">
    <source>
        <dbReference type="ARBA" id="ARBA00022980"/>
    </source>
</evidence>
<comment type="similarity">
    <text evidence="1">Belongs to the universal ribosomal protein uS15 family.</text>
</comment>
<dbReference type="GO" id="GO:0003735">
    <property type="term" value="F:structural constituent of ribosome"/>
    <property type="evidence" value="ECO:0007669"/>
    <property type="project" value="TreeGrafter"/>
</dbReference>
<evidence type="ECO:0000313" key="6">
    <source>
        <dbReference type="WBParaSite" id="HPBE_0001088501-mRNA-1"/>
    </source>
</evidence>
<dbReference type="EMBL" id="UZAH01026911">
    <property type="protein sequence ID" value="VDO86674.1"/>
    <property type="molecule type" value="Genomic_DNA"/>
</dbReference>
<dbReference type="GO" id="GO:0003723">
    <property type="term" value="F:RNA binding"/>
    <property type="evidence" value="ECO:0007669"/>
    <property type="project" value="TreeGrafter"/>
</dbReference>
<sequence>MGLRKQKPTWLTHRIWLIINFRRKCLRLLRERDSDAFERVIKELKIAYHVQKQPEHVKTRKAWAEAQLRARVEQEKERRLEELHQRFLTEKKERSEEMEKRRQMLKKEQQEVCQSVHANLLSDVYFKIHEGVDWAG</sequence>
<dbReference type="Gene3D" id="1.10.287.10">
    <property type="entry name" value="S15/NS1, RNA-binding"/>
    <property type="match status" value="1"/>
</dbReference>
<dbReference type="WBParaSite" id="HPBE_0001088501-mRNA-1">
    <property type="protein sequence ID" value="HPBE_0001088501-mRNA-1"/>
    <property type="gene ID" value="HPBE_0001088501"/>
</dbReference>
<proteinExistence type="inferred from homology"/>
<dbReference type="GO" id="GO:0032543">
    <property type="term" value="P:mitochondrial translation"/>
    <property type="evidence" value="ECO:0007669"/>
    <property type="project" value="TreeGrafter"/>
</dbReference>
<keyword evidence="3" id="KW-0687">Ribonucleoprotein</keyword>
<accession>A0A3P7ZRG9</accession>
<evidence type="ECO:0000313" key="5">
    <source>
        <dbReference type="Proteomes" id="UP000050761"/>
    </source>
</evidence>
<evidence type="ECO:0000256" key="3">
    <source>
        <dbReference type="ARBA" id="ARBA00023274"/>
    </source>
</evidence>
<evidence type="ECO:0000313" key="4">
    <source>
        <dbReference type="EMBL" id="VDO86674.1"/>
    </source>
</evidence>
<dbReference type="PANTHER" id="PTHR46685:SF1">
    <property type="entry name" value="SMALL RIBOSOMAL SUBUNIT PROTEIN US15M"/>
    <property type="match status" value="1"/>
</dbReference>
<dbReference type="AlphaFoldDB" id="A0A183FSG4"/>
<reference evidence="6" key="2">
    <citation type="submission" date="2019-09" db="UniProtKB">
        <authorList>
            <consortium name="WormBaseParasite"/>
        </authorList>
    </citation>
    <scope>IDENTIFICATION</scope>
</reference>
<gene>
    <name evidence="4" type="ORF">HPBE_LOCUS10886</name>
</gene>
<reference evidence="4 5" key="1">
    <citation type="submission" date="2018-11" db="EMBL/GenBank/DDBJ databases">
        <authorList>
            <consortium name="Pathogen Informatics"/>
        </authorList>
    </citation>
    <scope>NUCLEOTIDE SEQUENCE [LARGE SCALE GENOMIC DNA]</scope>
</reference>
<name>A0A183FSG4_HELPZ</name>
<accession>A0A183FSG4</accession>
<dbReference type="Proteomes" id="UP000050761">
    <property type="component" value="Unassembled WGS sequence"/>
</dbReference>
<dbReference type="InterPro" id="IPR052137">
    <property type="entry name" value="uS15_ribosomal"/>
</dbReference>
<keyword evidence="5" id="KW-1185">Reference proteome</keyword>
<protein>
    <submittedName>
        <fullName evidence="6">Ribosomal_L30_N domain-containing protein</fullName>
    </submittedName>
</protein>
<dbReference type="PANTHER" id="PTHR46685">
    <property type="entry name" value="28S RIBOSOMAL PROTEIN S15, MITOCHONDRIAL"/>
    <property type="match status" value="1"/>
</dbReference>
<dbReference type="OrthoDB" id="5849430at2759"/>
<evidence type="ECO:0000256" key="1">
    <source>
        <dbReference type="ARBA" id="ARBA00008434"/>
    </source>
</evidence>
<keyword evidence="2" id="KW-0689">Ribosomal protein</keyword>
<organism evidence="5 6">
    <name type="scientific">Heligmosomoides polygyrus</name>
    <name type="common">Parasitic roundworm</name>
    <dbReference type="NCBI Taxonomy" id="6339"/>
    <lineage>
        <taxon>Eukaryota</taxon>
        <taxon>Metazoa</taxon>
        <taxon>Ecdysozoa</taxon>
        <taxon>Nematoda</taxon>
        <taxon>Chromadorea</taxon>
        <taxon>Rhabditida</taxon>
        <taxon>Rhabditina</taxon>
        <taxon>Rhabditomorpha</taxon>
        <taxon>Strongyloidea</taxon>
        <taxon>Heligmosomidae</taxon>
        <taxon>Heligmosomoides</taxon>
    </lineage>
</organism>
<dbReference type="GO" id="GO:0005763">
    <property type="term" value="C:mitochondrial small ribosomal subunit"/>
    <property type="evidence" value="ECO:0007669"/>
    <property type="project" value="TreeGrafter"/>
</dbReference>